<feature type="modified residue" description="4-aspartylphosphate" evidence="1">
    <location>
        <position position="112"/>
    </location>
</feature>
<accession>F6D1S6</accession>
<name>F6D1S6_METPW</name>
<dbReference type="STRING" id="868131.MSWAN_0852"/>
<dbReference type="HOGENOM" id="CLU_1451424_0_0_2"/>
<dbReference type="GO" id="GO:0000160">
    <property type="term" value="P:phosphorelay signal transduction system"/>
    <property type="evidence" value="ECO:0007669"/>
    <property type="project" value="InterPro"/>
</dbReference>
<dbReference type="PROSITE" id="PS50110">
    <property type="entry name" value="RESPONSE_REGULATORY"/>
    <property type="match status" value="1"/>
</dbReference>
<proteinExistence type="predicted"/>
<dbReference type="KEGG" id="mew:MSWAN_0852"/>
<evidence type="ECO:0000313" key="3">
    <source>
        <dbReference type="EMBL" id="AEG17879.1"/>
    </source>
</evidence>
<dbReference type="InterPro" id="IPR011006">
    <property type="entry name" value="CheY-like_superfamily"/>
</dbReference>
<dbReference type="AlphaFoldDB" id="F6D1S6"/>
<gene>
    <name evidence="3" type="ordered locus">MSWAN_0852</name>
</gene>
<dbReference type="Proteomes" id="UP000009231">
    <property type="component" value="Chromosome"/>
</dbReference>
<reference evidence="3 4" key="1">
    <citation type="journal article" date="2014" name="Int. J. Syst. Evol. Microbiol.">
        <title>Methanobacterium paludis sp. nov. and a novel strain of Methanobacterium lacus isolated from northern peatlands.</title>
        <authorList>
            <person name="Cadillo-Quiroz H."/>
            <person name="Brauer S.L."/>
            <person name="Goodson N."/>
            <person name="Yavitt J.B."/>
            <person name="Zinder S.H."/>
        </authorList>
    </citation>
    <scope>NUCLEOTIDE SEQUENCE [LARGE SCALE GENOMIC DNA]</scope>
    <source>
        <strain evidence="4">DSM 25820 / JCM 18151 / SWAN1</strain>
    </source>
</reference>
<keyword evidence="1" id="KW-0597">Phosphoprotein</keyword>
<dbReference type="SUPFAM" id="SSF52172">
    <property type="entry name" value="CheY-like"/>
    <property type="match status" value="1"/>
</dbReference>
<sequence>MSGSDEWNVVERILRNVLNEDDTEKLVYALKTSVKHDFERVLNEFIKKINETVEILLIGNDPKFMHELITTFRRTNLTTSIRFTGSVEEAFNMIFQEGVFADFPIANIIIFDFPTLRSEGRLEILEDIMKKKSIIKNVPVIILTDDFEKLKHLEKYHPDLFLTKPNNLEEYKNVVESIKEFWLTYTSNTE</sequence>
<evidence type="ECO:0000259" key="2">
    <source>
        <dbReference type="PROSITE" id="PS50110"/>
    </source>
</evidence>
<dbReference type="Gene3D" id="3.40.50.2300">
    <property type="match status" value="1"/>
</dbReference>
<dbReference type="eggNOG" id="arCOG02589">
    <property type="taxonomic scope" value="Archaea"/>
</dbReference>
<dbReference type="EMBL" id="CP002772">
    <property type="protein sequence ID" value="AEG17879.1"/>
    <property type="molecule type" value="Genomic_DNA"/>
</dbReference>
<dbReference type="InterPro" id="IPR001789">
    <property type="entry name" value="Sig_transdc_resp-reg_receiver"/>
</dbReference>
<feature type="domain" description="Response regulatory" evidence="2">
    <location>
        <begin position="54"/>
        <end position="179"/>
    </location>
</feature>
<keyword evidence="4" id="KW-1185">Reference proteome</keyword>
<protein>
    <submittedName>
        <fullName evidence="3">Response regulator receiver</fullName>
    </submittedName>
</protein>
<organism evidence="3 4">
    <name type="scientific">Methanobacterium paludis (strain DSM 25820 / JCM 18151 / SWAN1)</name>
    <dbReference type="NCBI Taxonomy" id="868131"/>
    <lineage>
        <taxon>Archaea</taxon>
        <taxon>Methanobacteriati</taxon>
        <taxon>Methanobacteriota</taxon>
        <taxon>Methanomada group</taxon>
        <taxon>Methanobacteria</taxon>
        <taxon>Methanobacteriales</taxon>
        <taxon>Methanobacteriaceae</taxon>
        <taxon>Methanobacterium</taxon>
    </lineage>
</organism>
<dbReference type="RefSeq" id="WP_013825381.1">
    <property type="nucleotide sequence ID" value="NC_015574.1"/>
</dbReference>
<evidence type="ECO:0000256" key="1">
    <source>
        <dbReference type="PROSITE-ProRule" id="PRU00169"/>
    </source>
</evidence>
<evidence type="ECO:0000313" key="4">
    <source>
        <dbReference type="Proteomes" id="UP000009231"/>
    </source>
</evidence>
<dbReference type="OrthoDB" id="70291at2157"/>
<dbReference type="GeneID" id="10668354"/>